<dbReference type="GO" id="GO:0008199">
    <property type="term" value="F:ferric iron binding"/>
    <property type="evidence" value="ECO:0007669"/>
    <property type="project" value="InterPro"/>
</dbReference>
<dbReference type="InterPro" id="IPR014034">
    <property type="entry name" value="Ferritin_CS"/>
</dbReference>
<proteinExistence type="inferred from homology"/>
<dbReference type="GO" id="GO:0008198">
    <property type="term" value="F:ferrous iron binding"/>
    <property type="evidence" value="ECO:0007669"/>
    <property type="project" value="TreeGrafter"/>
</dbReference>
<dbReference type="InterPro" id="IPR008331">
    <property type="entry name" value="Ferritin_DPS_dom"/>
</dbReference>
<dbReference type="EMBL" id="JBBHLL010000111">
    <property type="protein sequence ID" value="KAK7815617.1"/>
    <property type="molecule type" value="Genomic_DNA"/>
</dbReference>
<dbReference type="GO" id="GO:0006879">
    <property type="term" value="P:intracellular iron ion homeostasis"/>
    <property type="evidence" value="ECO:0007669"/>
    <property type="project" value="UniProtKB-KW"/>
</dbReference>
<dbReference type="PROSITE" id="PS50905">
    <property type="entry name" value="FERRITIN_LIKE"/>
    <property type="match status" value="1"/>
</dbReference>
<evidence type="ECO:0000313" key="10">
    <source>
        <dbReference type="Proteomes" id="UP001488838"/>
    </source>
</evidence>
<evidence type="ECO:0000313" key="9">
    <source>
        <dbReference type="EMBL" id="KAK7815617.1"/>
    </source>
</evidence>
<evidence type="ECO:0000259" key="8">
    <source>
        <dbReference type="PROSITE" id="PS50905"/>
    </source>
</evidence>
<organism evidence="9 10">
    <name type="scientific">Myodes glareolus</name>
    <name type="common">Bank vole</name>
    <name type="synonym">Clethrionomys glareolus</name>
    <dbReference type="NCBI Taxonomy" id="447135"/>
    <lineage>
        <taxon>Eukaryota</taxon>
        <taxon>Metazoa</taxon>
        <taxon>Chordata</taxon>
        <taxon>Craniata</taxon>
        <taxon>Vertebrata</taxon>
        <taxon>Euteleostomi</taxon>
        <taxon>Mammalia</taxon>
        <taxon>Eutheria</taxon>
        <taxon>Euarchontoglires</taxon>
        <taxon>Glires</taxon>
        <taxon>Rodentia</taxon>
        <taxon>Myomorpha</taxon>
        <taxon>Muroidea</taxon>
        <taxon>Cricetidae</taxon>
        <taxon>Arvicolinae</taxon>
        <taxon>Myodes</taxon>
    </lineage>
</organism>
<keyword evidence="3 6" id="KW-0479">Metal-binding</keyword>
<evidence type="ECO:0000256" key="2">
    <source>
        <dbReference type="ARBA" id="ARBA00022434"/>
    </source>
</evidence>
<evidence type="ECO:0000256" key="6">
    <source>
        <dbReference type="PIRSR" id="PIRSR601519-1"/>
    </source>
</evidence>
<comment type="similarity">
    <text evidence="1 7">Belongs to the ferritin family.</text>
</comment>
<dbReference type="Pfam" id="PF00210">
    <property type="entry name" value="Ferritin"/>
    <property type="match status" value="1"/>
</dbReference>
<dbReference type="GO" id="GO:0044754">
    <property type="term" value="C:autolysosome"/>
    <property type="evidence" value="ECO:0007669"/>
    <property type="project" value="UniProtKB-SubCell"/>
</dbReference>
<evidence type="ECO:0000256" key="5">
    <source>
        <dbReference type="ARBA" id="ARBA00044942"/>
    </source>
</evidence>
<evidence type="ECO:0000256" key="3">
    <source>
        <dbReference type="ARBA" id="ARBA00022723"/>
    </source>
</evidence>
<dbReference type="PROSITE" id="PS00204">
    <property type="entry name" value="FERRITIN_2"/>
    <property type="match status" value="1"/>
</dbReference>
<dbReference type="PANTHER" id="PTHR11431">
    <property type="entry name" value="FERRITIN"/>
    <property type="match status" value="1"/>
</dbReference>
<reference evidence="9 10" key="1">
    <citation type="journal article" date="2023" name="bioRxiv">
        <title>Conserved and derived expression patterns and positive selection on dental genes reveal complex evolutionary context of ever-growing rodent molars.</title>
        <authorList>
            <person name="Calamari Z.T."/>
            <person name="Song A."/>
            <person name="Cohen E."/>
            <person name="Akter M."/>
            <person name="Roy R.D."/>
            <person name="Hallikas O."/>
            <person name="Christensen M.M."/>
            <person name="Li P."/>
            <person name="Marangoni P."/>
            <person name="Jernvall J."/>
            <person name="Klein O.D."/>
        </authorList>
    </citation>
    <scope>NUCLEOTIDE SEQUENCE [LARGE SCALE GENOMIC DNA]</scope>
    <source>
        <strain evidence="9">V071</strain>
    </source>
</reference>
<dbReference type="InterPro" id="IPR009078">
    <property type="entry name" value="Ferritin-like_SF"/>
</dbReference>
<dbReference type="GO" id="GO:0006826">
    <property type="term" value="P:iron ion transport"/>
    <property type="evidence" value="ECO:0007669"/>
    <property type="project" value="InterPro"/>
</dbReference>
<dbReference type="InterPro" id="IPR001519">
    <property type="entry name" value="Ferritin"/>
</dbReference>
<keyword evidence="10" id="KW-1185">Reference proteome</keyword>
<protein>
    <recommendedName>
        <fullName evidence="7">Ferritin</fullName>
    </recommendedName>
</protein>
<keyword evidence="2 7" id="KW-0409">Iron storage</keyword>
<evidence type="ECO:0000256" key="1">
    <source>
        <dbReference type="ARBA" id="ARBA00007513"/>
    </source>
</evidence>
<dbReference type="InterPro" id="IPR012347">
    <property type="entry name" value="Ferritin-like"/>
</dbReference>
<dbReference type="AlphaFoldDB" id="A0AAW0IMK1"/>
<evidence type="ECO:0000256" key="7">
    <source>
        <dbReference type="RuleBase" id="RU361145"/>
    </source>
</evidence>
<comment type="function">
    <text evidence="7">Stores iron in a soluble, non-toxic, readily available form. Important for iron homeostasis. Iron is taken up in the ferrous form and deposited as ferric hydroxides after oxidation.</text>
</comment>
<dbReference type="Proteomes" id="UP001488838">
    <property type="component" value="Unassembled WGS sequence"/>
</dbReference>
<comment type="caution">
    <text evidence="9">The sequence shown here is derived from an EMBL/GenBank/DDBJ whole genome shotgun (WGS) entry which is preliminary data.</text>
</comment>
<dbReference type="InterPro" id="IPR009040">
    <property type="entry name" value="Ferritin-like_diiron"/>
</dbReference>
<feature type="binding site" evidence="6">
    <location>
        <position position="71"/>
    </location>
    <ligand>
        <name>Fe cation</name>
        <dbReference type="ChEBI" id="CHEBI:24875"/>
        <label>1</label>
    </ligand>
</feature>
<dbReference type="PANTHER" id="PTHR11431:SF47">
    <property type="entry name" value="FERRITIN LIGHT CHAIN"/>
    <property type="match status" value="1"/>
</dbReference>
<name>A0AAW0IMK1_MYOGA</name>
<dbReference type="Gene3D" id="1.20.1260.10">
    <property type="match status" value="2"/>
</dbReference>
<dbReference type="SUPFAM" id="SSF47240">
    <property type="entry name" value="Ferritin-like"/>
    <property type="match status" value="1"/>
</dbReference>
<comment type="subcellular location">
    <subcellularLocation>
        <location evidence="5">Autolysosome</location>
    </subcellularLocation>
</comment>
<feature type="domain" description="Ferritin-like diiron" evidence="8">
    <location>
        <begin position="1"/>
        <end position="123"/>
    </location>
</feature>
<keyword evidence="4 6" id="KW-0408">Iron</keyword>
<dbReference type="FunFam" id="1.20.1260.10:FF:000051">
    <property type="entry name" value="Ferritin light chain"/>
    <property type="match status" value="1"/>
</dbReference>
<accession>A0AAW0IMK1</accession>
<gene>
    <name evidence="9" type="ORF">U0070_006258</name>
</gene>
<sequence>MTSQFGQNYSTEVEAAANSLVNLHLRASYTYFSLGYYFDWDDVALEGDVQKPSPDEWGKTQEAMEAALALEKNLNQALLDIHSLGSARTDPHLCDFLENHFLDEEVKVIKKMGNHLTNLRRLASGPQASLNEYLFEWLTLKRD</sequence>
<evidence type="ECO:0000256" key="4">
    <source>
        <dbReference type="ARBA" id="ARBA00023004"/>
    </source>
</evidence>